<proteinExistence type="predicted"/>
<accession>A0A0M2NFH1</accession>
<dbReference type="EMBL" id="LAYJ01000131">
    <property type="protein sequence ID" value="KKI49711.1"/>
    <property type="molecule type" value="Genomic_DNA"/>
</dbReference>
<dbReference type="PANTHER" id="PTHR43236:SF2">
    <property type="entry name" value="BLL0069 PROTEIN"/>
    <property type="match status" value="1"/>
</dbReference>
<organism evidence="2 3">
    <name type="scientific">Christensenella hongkongensis</name>
    <dbReference type="NCBI Taxonomy" id="270498"/>
    <lineage>
        <taxon>Bacteria</taxon>
        <taxon>Bacillati</taxon>
        <taxon>Bacillota</taxon>
        <taxon>Clostridia</taxon>
        <taxon>Christensenellales</taxon>
        <taxon>Christensenellaceae</taxon>
        <taxon>Christensenella</taxon>
    </lineage>
</organism>
<evidence type="ECO:0000259" key="1">
    <source>
        <dbReference type="Pfam" id="PF06114"/>
    </source>
</evidence>
<dbReference type="Gene3D" id="1.10.10.2910">
    <property type="match status" value="1"/>
</dbReference>
<sequence>MMNVVPTPAAKVEQVLASMGITDPPALHLDEIAKSQNIRVGKKELPDDPNLSGLLLFRGEKRAILINTFIHNTGRINFTFAHELGHHFLQHSPTYFSDGQQGFRCSPEDMQTGIHSKETEANRFASALLMPEEQFYLSMAGAVLDYTLINNLARQFYVSKHACCNRLLEFTKEPCIVIRSQGYLITEIRASAAARRKLPALKQVPPGTVSYEAITAKRNQNAFEVSDSTKWFLRPNSSIQLYEWTRGDWEHGVAMTILRW</sequence>
<keyword evidence="3" id="KW-1185">Reference proteome</keyword>
<dbReference type="InterPro" id="IPR010359">
    <property type="entry name" value="IrrE_HExxH"/>
</dbReference>
<evidence type="ECO:0000313" key="2">
    <source>
        <dbReference type="EMBL" id="KKI49711.1"/>
    </source>
</evidence>
<dbReference type="AlphaFoldDB" id="A0A0M2NFH1"/>
<dbReference type="PANTHER" id="PTHR43236">
    <property type="entry name" value="ANTITOXIN HIGA1"/>
    <property type="match status" value="1"/>
</dbReference>
<protein>
    <submittedName>
        <fullName evidence="2">Putative Zn peptidase</fullName>
    </submittedName>
</protein>
<dbReference type="RefSeq" id="WP_235843846.1">
    <property type="nucleotide sequence ID" value="NZ_LAYJ01000131.1"/>
</dbReference>
<dbReference type="Proteomes" id="UP000034076">
    <property type="component" value="Unassembled WGS sequence"/>
</dbReference>
<evidence type="ECO:0000313" key="3">
    <source>
        <dbReference type="Proteomes" id="UP000034076"/>
    </source>
</evidence>
<gene>
    <name evidence="2" type="ORF">CHK_2933</name>
</gene>
<comment type="caution">
    <text evidence="2">The sequence shown here is derived from an EMBL/GenBank/DDBJ whole genome shotgun (WGS) entry which is preliminary data.</text>
</comment>
<dbReference type="STRING" id="270498.CHK_2933"/>
<feature type="domain" description="IrrE N-terminal-like" evidence="1">
    <location>
        <begin position="52"/>
        <end position="167"/>
    </location>
</feature>
<reference evidence="2 3" key="1">
    <citation type="submission" date="2015-04" db="EMBL/GenBank/DDBJ databases">
        <title>Draft genome sequence of bacteremic isolate Catabacter hongkongensis type strain HKU16T.</title>
        <authorList>
            <person name="Lau S.K."/>
            <person name="Teng J.L."/>
            <person name="Huang Y."/>
            <person name="Curreem S.O."/>
            <person name="Tsui S.K."/>
            <person name="Woo P.C."/>
        </authorList>
    </citation>
    <scope>NUCLEOTIDE SEQUENCE [LARGE SCALE GENOMIC DNA]</scope>
    <source>
        <strain evidence="2 3">HKU16</strain>
    </source>
</reference>
<name>A0A0M2NFH1_9FIRM</name>
<dbReference type="InterPro" id="IPR052345">
    <property type="entry name" value="Rad_response_metalloprotease"/>
</dbReference>
<dbReference type="Pfam" id="PF06114">
    <property type="entry name" value="Peptidase_M78"/>
    <property type="match status" value="1"/>
</dbReference>